<keyword evidence="6" id="KW-0472">Membrane</keyword>
<dbReference type="Gene3D" id="3.30.505.10">
    <property type="entry name" value="SH2 domain"/>
    <property type="match status" value="1"/>
</dbReference>
<evidence type="ECO:0000256" key="1">
    <source>
        <dbReference type="ARBA" id="ARBA00004308"/>
    </source>
</evidence>
<evidence type="ECO:0000256" key="5">
    <source>
        <dbReference type="ARBA" id="ARBA00022840"/>
    </source>
</evidence>
<evidence type="ECO:0000256" key="4">
    <source>
        <dbReference type="ARBA" id="ARBA00022777"/>
    </source>
</evidence>
<dbReference type="GO" id="GO:0048468">
    <property type="term" value="P:cell development"/>
    <property type="evidence" value="ECO:0007669"/>
    <property type="project" value="UniProtKB-ARBA"/>
</dbReference>
<dbReference type="GO" id="GO:0004713">
    <property type="term" value="F:protein tyrosine kinase activity"/>
    <property type="evidence" value="ECO:0007669"/>
    <property type="project" value="UniProtKB-KW"/>
</dbReference>
<evidence type="ECO:0000313" key="11">
    <source>
        <dbReference type="Proteomes" id="UP000699462"/>
    </source>
</evidence>
<dbReference type="GO" id="GO:0012505">
    <property type="term" value="C:endomembrane system"/>
    <property type="evidence" value="ECO:0007669"/>
    <property type="project" value="UniProtKB-SubCell"/>
</dbReference>
<dbReference type="InterPro" id="IPR011009">
    <property type="entry name" value="Kinase-like_dom_sf"/>
</dbReference>
<keyword evidence="11" id="KW-1185">Reference proteome</keyword>
<keyword evidence="4" id="KW-0418">Kinase</keyword>
<dbReference type="GO" id="GO:0050793">
    <property type="term" value="P:regulation of developmental process"/>
    <property type="evidence" value="ECO:0007669"/>
    <property type="project" value="UniProtKB-ARBA"/>
</dbReference>
<dbReference type="InterPro" id="IPR050198">
    <property type="entry name" value="Non-receptor_tyrosine_kinases"/>
</dbReference>
<dbReference type="GO" id="GO:0005524">
    <property type="term" value="F:ATP binding"/>
    <property type="evidence" value="ECO:0007669"/>
    <property type="project" value="UniProtKB-UniRule"/>
</dbReference>
<dbReference type="EMBL" id="JTDF01001536">
    <property type="protein sequence ID" value="KAF8569879.1"/>
    <property type="molecule type" value="Genomic_DNA"/>
</dbReference>
<dbReference type="CDD" id="cd00192">
    <property type="entry name" value="PTKc"/>
    <property type="match status" value="1"/>
</dbReference>
<dbReference type="Proteomes" id="UP000699462">
    <property type="component" value="Unassembled WGS sequence"/>
</dbReference>
<dbReference type="InterPro" id="IPR036860">
    <property type="entry name" value="SH2_dom_sf"/>
</dbReference>
<dbReference type="Gene3D" id="1.10.510.10">
    <property type="entry name" value="Transferase(Phosphotransferase) domain 1"/>
    <property type="match status" value="1"/>
</dbReference>
<dbReference type="FunFam" id="1.10.510.10:FF:001512">
    <property type="entry name" value="Receptor tyrosine-protein kinase erbB-2"/>
    <property type="match status" value="1"/>
</dbReference>
<comment type="caution">
    <text evidence="10">The sequence shown here is derived from an EMBL/GenBank/DDBJ whole genome shotgun (WGS) entry which is preliminary data.</text>
</comment>
<dbReference type="InterPro" id="IPR020635">
    <property type="entry name" value="Tyr_kinase_cat_dom"/>
</dbReference>
<dbReference type="SUPFAM" id="SSF55550">
    <property type="entry name" value="SH2 domain"/>
    <property type="match status" value="1"/>
</dbReference>
<dbReference type="PIRSF" id="PIRSF000654">
    <property type="entry name" value="Integrin-linked_kinase"/>
    <property type="match status" value="1"/>
</dbReference>
<proteinExistence type="predicted"/>
<dbReference type="InterPro" id="IPR008266">
    <property type="entry name" value="Tyr_kinase_AS"/>
</dbReference>
<keyword evidence="7" id="KW-0829">Tyrosine-protein kinase</keyword>
<dbReference type="AlphaFoldDB" id="A0A8T0DPL8"/>
<dbReference type="InterPro" id="IPR017441">
    <property type="entry name" value="Protein_kinase_ATP_BS"/>
</dbReference>
<dbReference type="PRINTS" id="PR00109">
    <property type="entry name" value="TYRKINASE"/>
</dbReference>
<protein>
    <recommendedName>
        <fullName evidence="9">Protein kinase domain-containing protein</fullName>
    </recommendedName>
</protein>
<dbReference type="SMART" id="SM00219">
    <property type="entry name" value="TyrKc"/>
    <property type="match status" value="1"/>
</dbReference>
<sequence length="361" mass="41941">MFTTSDSRVLSVKTNATRFENMPVEHLSTTCDSTARSSYSDGKKQLESVQHLIEFYKSHSGPSGCKLSRPFTVEMLLEIDIDELELIRDDIEVIIKLGEGEFGEVFKAIWRGELLIAVKKPRQKMDFLGSRREANALHKLRHKHVVQLLGICTQPRDEPFLIILEYMAKGDLLRWLKNESRRLSIRKHVSILAQIADAMQYLEANNVIHRDLRCVNVLVDEDETIKLSDFGLARLLEDQKVYKSETQFPIRWTAPEAAYEPHNYSVKSDVWSFGVLMYEVLTNGGLPYEDLRVDEIHRRIVAGLRLPNPNPNDSTCCDLYEWMLKCWNLERSYRPMFLELHRMLECAQERLEQTKPHVFDA</sequence>
<dbReference type="GO" id="GO:0030182">
    <property type="term" value="P:neuron differentiation"/>
    <property type="evidence" value="ECO:0007669"/>
    <property type="project" value="UniProtKB-ARBA"/>
</dbReference>
<organism evidence="10 11">
    <name type="scientific">Paragonimus westermani</name>
    <dbReference type="NCBI Taxonomy" id="34504"/>
    <lineage>
        <taxon>Eukaryota</taxon>
        <taxon>Metazoa</taxon>
        <taxon>Spiralia</taxon>
        <taxon>Lophotrochozoa</taxon>
        <taxon>Platyhelminthes</taxon>
        <taxon>Trematoda</taxon>
        <taxon>Digenea</taxon>
        <taxon>Plagiorchiida</taxon>
        <taxon>Troglotremata</taxon>
        <taxon>Troglotrematidae</taxon>
        <taxon>Paragonimus</taxon>
    </lineage>
</organism>
<evidence type="ECO:0000259" key="9">
    <source>
        <dbReference type="PROSITE" id="PS50011"/>
    </source>
</evidence>
<dbReference type="SUPFAM" id="SSF56112">
    <property type="entry name" value="Protein kinase-like (PK-like)"/>
    <property type="match status" value="1"/>
</dbReference>
<evidence type="ECO:0000256" key="2">
    <source>
        <dbReference type="ARBA" id="ARBA00022679"/>
    </source>
</evidence>
<dbReference type="InterPro" id="IPR001245">
    <property type="entry name" value="Ser-Thr/Tyr_kinase_cat_dom"/>
</dbReference>
<accession>A0A8T0DPL8</accession>
<evidence type="ECO:0000256" key="8">
    <source>
        <dbReference type="PROSITE-ProRule" id="PRU10141"/>
    </source>
</evidence>
<dbReference type="PROSITE" id="PS00109">
    <property type="entry name" value="PROTEIN_KINASE_TYR"/>
    <property type="match status" value="1"/>
</dbReference>
<dbReference type="PROSITE" id="PS50011">
    <property type="entry name" value="PROTEIN_KINASE_DOM"/>
    <property type="match status" value="1"/>
</dbReference>
<dbReference type="Pfam" id="PF07714">
    <property type="entry name" value="PK_Tyr_Ser-Thr"/>
    <property type="match status" value="1"/>
</dbReference>
<keyword evidence="3 8" id="KW-0547">Nucleotide-binding</keyword>
<keyword evidence="2" id="KW-0808">Transferase</keyword>
<name>A0A8T0DPL8_9TREM</name>
<feature type="binding site" evidence="8">
    <location>
        <position position="120"/>
    </location>
    <ligand>
        <name>ATP</name>
        <dbReference type="ChEBI" id="CHEBI:30616"/>
    </ligand>
</feature>
<reference evidence="10 11" key="1">
    <citation type="submission" date="2019-07" db="EMBL/GenBank/DDBJ databases">
        <title>Annotation for the trematode Paragonimus westermani.</title>
        <authorList>
            <person name="Choi Y.-J."/>
        </authorList>
    </citation>
    <scope>NUCLEOTIDE SEQUENCE [LARGE SCALE GENOMIC DNA]</scope>
    <source>
        <strain evidence="10">180907_Pwestermani</strain>
    </source>
</reference>
<comment type="subcellular location">
    <subcellularLocation>
        <location evidence="1">Endomembrane system</location>
    </subcellularLocation>
</comment>
<dbReference type="PROSITE" id="PS00107">
    <property type="entry name" value="PROTEIN_KINASE_ATP"/>
    <property type="match status" value="1"/>
</dbReference>
<gene>
    <name evidence="10" type="ORF">P879_04416</name>
</gene>
<evidence type="ECO:0000256" key="7">
    <source>
        <dbReference type="ARBA" id="ARBA00023137"/>
    </source>
</evidence>
<dbReference type="OrthoDB" id="546826at2759"/>
<dbReference type="InterPro" id="IPR000719">
    <property type="entry name" value="Prot_kinase_dom"/>
</dbReference>
<evidence type="ECO:0000313" key="10">
    <source>
        <dbReference type="EMBL" id="KAF8569879.1"/>
    </source>
</evidence>
<dbReference type="PANTHER" id="PTHR24418">
    <property type="entry name" value="TYROSINE-PROTEIN KINASE"/>
    <property type="match status" value="1"/>
</dbReference>
<evidence type="ECO:0000256" key="3">
    <source>
        <dbReference type="ARBA" id="ARBA00022741"/>
    </source>
</evidence>
<feature type="domain" description="Protein kinase" evidence="9">
    <location>
        <begin position="91"/>
        <end position="344"/>
    </location>
</feature>
<evidence type="ECO:0000256" key="6">
    <source>
        <dbReference type="ARBA" id="ARBA00023136"/>
    </source>
</evidence>
<keyword evidence="5 8" id="KW-0067">ATP-binding</keyword>